<dbReference type="AlphaFoldDB" id="A0A8D8FIW7"/>
<proteinExistence type="predicted"/>
<organism evidence="1">
    <name type="scientific">Culex pipiens</name>
    <name type="common">House mosquito</name>
    <dbReference type="NCBI Taxonomy" id="7175"/>
    <lineage>
        <taxon>Eukaryota</taxon>
        <taxon>Metazoa</taxon>
        <taxon>Ecdysozoa</taxon>
        <taxon>Arthropoda</taxon>
        <taxon>Hexapoda</taxon>
        <taxon>Insecta</taxon>
        <taxon>Pterygota</taxon>
        <taxon>Neoptera</taxon>
        <taxon>Endopterygota</taxon>
        <taxon>Diptera</taxon>
        <taxon>Nematocera</taxon>
        <taxon>Culicoidea</taxon>
        <taxon>Culicidae</taxon>
        <taxon>Culicinae</taxon>
        <taxon>Culicini</taxon>
        <taxon>Culex</taxon>
        <taxon>Culex</taxon>
    </lineage>
</organism>
<sequence>MRSFLKTVHKKYLFTAAQSDCIDTVQAVLYFYDCFELIINRYARSAGCTQNQVQIQSKSSSGLELKMSGFLNLIMSGFFTQTTVQKLNWRLSSLDLAKKWSAAVSFFSKSSLSSFAAKSSS</sequence>
<dbReference type="EMBL" id="HBUE01074683">
    <property type="protein sequence ID" value="CAG6474393.1"/>
    <property type="molecule type" value="Transcribed_RNA"/>
</dbReference>
<protein>
    <submittedName>
        <fullName evidence="1">(northern house mosquito) hypothetical protein</fullName>
    </submittedName>
</protein>
<accession>A0A8D8FIW7</accession>
<dbReference type="EMBL" id="HBUE01074679">
    <property type="protein sequence ID" value="CAG6474387.1"/>
    <property type="molecule type" value="Transcribed_RNA"/>
</dbReference>
<name>A0A8D8FIW7_CULPI</name>
<evidence type="ECO:0000313" key="1">
    <source>
        <dbReference type="EMBL" id="CAG6474387.1"/>
    </source>
</evidence>
<reference evidence="1" key="1">
    <citation type="submission" date="2021-05" db="EMBL/GenBank/DDBJ databases">
        <authorList>
            <person name="Alioto T."/>
            <person name="Alioto T."/>
            <person name="Gomez Garrido J."/>
        </authorList>
    </citation>
    <scope>NUCLEOTIDE SEQUENCE</scope>
</reference>